<reference evidence="3" key="1">
    <citation type="journal article" date="2019" name="Int. J. Syst. Evol. Microbiol.">
        <title>The Global Catalogue of Microorganisms (GCM) 10K type strain sequencing project: providing services to taxonomists for standard genome sequencing and annotation.</title>
        <authorList>
            <consortium name="The Broad Institute Genomics Platform"/>
            <consortium name="The Broad Institute Genome Sequencing Center for Infectious Disease"/>
            <person name="Wu L."/>
            <person name="Ma J."/>
        </authorList>
    </citation>
    <scope>NUCLEOTIDE SEQUENCE [LARGE SCALE GENOMIC DNA]</scope>
    <source>
        <strain evidence="3">CGMCC 4.7241</strain>
    </source>
</reference>
<evidence type="ECO:0000313" key="2">
    <source>
        <dbReference type="EMBL" id="MFC3761884.1"/>
    </source>
</evidence>
<name>A0ABV7YAR2_9ACTN</name>
<dbReference type="InterPro" id="IPR002925">
    <property type="entry name" value="Dienelactn_hydro"/>
</dbReference>
<gene>
    <name evidence="2" type="ORF">ACFOUW_13665</name>
</gene>
<comment type="caution">
    <text evidence="2">The sequence shown here is derived from an EMBL/GenBank/DDBJ whole genome shotgun (WGS) entry which is preliminary data.</text>
</comment>
<proteinExistence type="predicted"/>
<dbReference type="InterPro" id="IPR029058">
    <property type="entry name" value="AB_hydrolase_fold"/>
</dbReference>
<dbReference type="EMBL" id="JBHRZH010000011">
    <property type="protein sequence ID" value="MFC3761884.1"/>
    <property type="molecule type" value="Genomic_DNA"/>
</dbReference>
<dbReference type="RefSeq" id="WP_205121404.1">
    <property type="nucleotide sequence ID" value="NZ_JAFBCM010000001.1"/>
</dbReference>
<dbReference type="Proteomes" id="UP001595699">
    <property type="component" value="Unassembled WGS sequence"/>
</dbReference>
<dbReference type="Pfam" id="PF01738">
    <property type="entry name" value="DLH"/>
    <property type="match status" value="1"/>
</dbReference>
<dbReference type="EC" id="3.1.-.-" evidence="2"/>
<keyword evidence="3" id="KW-1185">Reference proteome</keyword>
<keyword evidence="2" id="KW-0378">Hydrolase</keyword>
<organism evidence="2 3">
    <name type="scientific">Tenggerimyces flavus</name>
    <dbReference type="NCBI Taxonomy" id="1708749"/>
    <lineage>
        <taxon>Bacteria</taxon>
        <taxon>Bacillati</taxon>
        <taxon>Actinomycetota</taxon>
        <taxon>Actinomycetes</taxon>
        <taxon>Propionibacteriales</taxon>
        <taxon>Nocardioidaceae</taxon>
        <taxon>Tenggerimyces</taxon>
    </lineage>
</organism>
<dbReference type="InterPro" id="IPR051049">
    <property type="entry name" value="Dienelactone_hydrolase-like"/>
</dbReference>
<feature type="domain" description="Dienelactone hydrolase" evidence="1">
    <location>
        <begin position="26"/>
        <end position="249"/>
    </location>
</feature>
<dbReference type="PANTHER" id="PTHR46623:SF6">
    <property type="entry name" value="ALPHA_BETA-HYDROLASES SUPERFAMILY PROTEIN"/>
    <property type="match status" value="1"/>
</dbReference>
<evidence type="ECO:0000313" key="3">
    <source>
        <dbReference type="Proteomes" id="UP001595699"/>
    </source>
</evidence>
<dbReference type="PANTHER" id="PTHR46623">
    <property type="entry name" value="CARBOXYMETHYLENEBUTENOLIDASE-RELATED"/>
    <property type="match status" value="1"/>
</dbReference>
<dbReference type="SUPFAM" id="SSF53474">
    <property type="entry name" value="alpha/beta-Hydrolases"/>
    <property type="match status" value="1"/>
</dbReference>
<evidence type="ECO:0000259" key="1">
    <source>
        <dbReference type="Pfam" id="PF01738"/>
    </source>
</evidence>
<dbReference type="GO" id="GO:0016787">
    <property type="term" value="F:hydrolase activity"/>
    <property type="evidence" value="ECO:0007669"/>
    <property type="project" value="UniProtKB-KW"/>
</dbReference>
<protein>
    <submittedName>
        <fullName evidence="2">Dienelactone hydrolase family protein</fullName>
        <ecNumber evidence="2">3.1.-.-</ecNumber>
    </submittedName>
</protein>
<dbReference type="Gene3D" id="3.40.50.1820">
    <property type="entry name" value="alpha/beta hydrolase"/>
    <property type="match status" value="1"/>
</dbReference>
<accession>A0ABV7YAR2</accession>
<sequence length="253" mass="27500">MGRSTDEYEGMIAETIAVPGHGGDLINAYLARPTGPGPFPAMVLFHHRPGWDEWYKEATRRFAHHGYVTISPDLFFRFGHGSPDDVAARARAEGDVSDAQVIGDGLASVAYLRALPNTTGKVGVFGTCSGGRHAYLTACSGNVDAAIDCWGGRVVMAPEDLNDKYPVAPIDLTKDLSCPLLGLFGEEDHSPTLDQVAQHEAELKKQGKTYEFHRYPGAGHGFFYYDKPAAYRAEAAVDGWAKIWDFLHTNLAG</sequence>